<keyword evidence="2" id="KW-0812">Transmembrane</keyword>
<organism evidence="3">
    <name type="scientific">Culex pipiens</name>
    <name type="common">House mosquito</name>
    <dbReference type="NCBI Taxonomy" id="7175"/>
    <lineage>
        <taxon>Eukaryota</taxon>
        <taxon>Metazoa</taxon>
        <taxon>Ecdysozoa</taxon>
        <taxon>Arthropoda</taxon>
        <taxon>Hexapoda</taxon>
        <taxon>Insecta</taxon>
        <taxon>Pterygota</taxon>
        <taxon>Neoptera</taxon>
        <taxon>Endopterygota</taxon>
        <taxon>Diptera</taxon>
        <taxon>Nematocera</taxon>
        <taxon>Culicoidea</taxon>
        <taxon>Culicidae</taxon>
        <taxon>Culicinae</taxon>
        <taxon>Culicini</taxon>
        <taxon>Culex</taxon>
        <taxon>Culex</taxon>
    </lineage>
</organism>
<evidence type="ECO:0000313" key="3">
    <source>
        <dbReference type="EMBL" id="CAG6466163.1"/>
    </source>
</evidence>
<keyword evidence="2" id="KW-0472">Membrane</keyword>
<reference evidence="3" key="1">
    <citation type="submission" date="2021-05" db="EMBL/GenBank/DDBJ databases">
        <authorList>
            <person name="Alioto T."/>
            <person name="Alioto T."/>
            <person name="Gomez Garrido J."/>
        </authorList>
    </citation>
    <scope>NUCLEOTIDE SEQUENCE</scope>
</reference>
<feature type="transmembrane region" description="Helical" evidence="2">
    <location>
        <begin position="12"/>
        <end position="33"/>
    </location>
</feature>
<name>A0A8D8AZB1_CULPI</name>
<protein>
    <submittedName>
        <fullName evidence="3">(northern house mosquito) hypothetical protein</fullName>
    </submittedName>
</protein>
<keyword evidence="2" id="KW-1133">Transmembrane helix</keyword>
<feature type="compositionally biased region" description="Basic and acidic residues" evidence="1">
    <location>
        <begin position="84"/>
        <end position="94"/>
    </location>
</feature>
<accession>A0A8D8AZB1</accession>
<dbReference type="AlphaFoldDB" id="A0A8D8AZB1"/>
<feature type="region of interest" description="Disordered" evidence="1">
    <location>
        <begin position="77"/>
        <end position="96"/>
    </location>
</feature>
<sequence>MSERIMQNNFLTIVKLLCCCCCLSSCGIVVFFLNKNLAQETTSTRRRFSFDFSRLLLFTNIDARQTEKVSRTTKFAAAHTQSETGKKQSSDREPSNYLHFVLIP</sequence>
<evidence type="ECO:0000256" key="1">
    <source>
        <dbReference type="SAM" id="MobiDB-lite"/>
    </source>
</evidence>
<evidence type="ECO:0000256" key="2">
    <source>
        <dbReference type="SAM" id="Phobius"/>
    </source>
</evidence>
<proteinExistence type="predicted"/>
<dbReference type="EMBL" id="HBUE01055081">
    <property type="protein sequence ID" value="CAG6466163.1"/>
    <property type="molecule type" value="Transcribed_RNA"/>
</dbReference>